<proteinExistence type="predicted"/>
<gene>
    <name evidence="1" type="ORF">L21SP5_03949</name>
</gene>
<accession>A0A0S2I5S6</accession>
<keyword evidence="2" id="KW-1185">Reference proteome</keyword>
<name>A0A0S2I5S6_9BACT</name>
<dbReference type="Proteomes" id="UP000064893">
    <property type="component" value="Chromosome"/>
</dbReference>
<dbReference type="STRING" id="1307839.L21SP5_03949"/>
<dbReference type="RefSeq" id="WP_081421605.1">
    <property type="nucleotide sequence ID" value="NZ_CP013118.1"/>
</dbReference>
<dbReference type="AlphaFoldDB" id="A0A0S2I5S6"/>
<reference evidence="1 2" key="1">
    <citation type="submission" date="2015-11" db="EMBL/GenBank/DDBJ databases">
        <title>Description and complete genome sequence of a novel strain predominating in hypersaline microbial mats and representing a new family of the Bacteriodetes phylum.</title>
        <authorList>
            <person name="Spring S."/>
            <person name="Bunk B."/>
            <person name="Sproer C."/>
            <person name="Klenk H.-P."/>
        </authorList>
    </citation>
    <scope>NUCLEOTIDE SEQUENCE [LARGE SCALE GENOMIC DNA]</scope>
    <source>
        <strain evidence="1 2">L21-Spi-D4</strain>
    </source>
</reference>
<dbReference type="OrthoDB" id="1494985at2"/>
<protein>
    <recommendedName>
        <fullName evidence="3">DUF4295 domain-containing protein</fullName>
    </recommendedName>
</protein>
<evidence type="ECO:0000313" key="1">
    <source>
        <dbReference type="EMBL" id="ALO17540.1"/>
    </source>
</evidence>
<dbReference type="PATRIC" id="fig|1307839.3.peg.4215"/>
<sequence length="51" mass="5661">MAKKVVATLKSGTGKEFAKVIKMVKSPKSGAYQFKEGIVNNEHVKDFFSKK</sequence>
<dbReference type="InterPro" id="IPR025379">
    <property type="entry name" value="DUF4295"/>
</dbReference>
<dbReference type="EMBL" id="CP013118">
    <property type="protein sequence ID" value="ALO17540.1"/>
    <property type="molecule type" value="Genomic_DNA"/>
</dbReference>
<dbReference type="KEGG" id="blq:L21SP5_03949"/>
<organism evidence="1 2">
    <name type="scientific">Salinivirga cyanobacteriivorans</name>
    <dbReference type="NCBI Taxonomy" id="1307839"/>
    <lineage>
        <taxon>Bacteria</taxon>
        <taxon>Pseudomonadati</taxon>
        <taxon>Bacteroidota</taxon>
        <taxon>Bacteroidia</taxon>
        <taxon>Bacteroidales</taxon>
        <taxon>Salinivirgaceae</taxon>
        <taxon>Salinivirga</taxon>
    </lineage>
</organism>
<dbReference type="Pfam" id="PF14128">
    <property type="entry name" value="DUF4295"/>
    <property type="match status" value="1"/>
</dbReference>
<evidence type="ECO:0000313" key="2">
    <source>
        <dbReference type="Proteomes" id="UP000064893"/>
    </source>
</evidence>
<evidence type="ECO:0008006" key="3">
    <source>
        <dbReference type="Google" id="ProtNLM"/>
    </source>
</evidence>